<feature type="domain" description="PH" evidence="4">
    <location>
        <begin position="137"/>
        <end position="234"/>
    </location>
</feature>
<dbReference type="GO" id="GO:0008270">
    <property type="term" value="F:zinc ion binding"/>
    <property type="evidence" value="ECO:0007669"/>
    <property type="project" value="UniProtKB-KW"/>
</dbReference>
<dbReference type="GO" id="GO:0005096">
    <property type="term" value="F:GTPase activator activity"/>
    <property type="evidence" value="ECO:0007669"/>
    <property type="project" value="UniProtKB-KW"/>
</dbReference>
<evidence type="ECO:0000256" key="2">
    <source>
        <dbReference type="ARBA" id="ARBA00022833"/>
    </source>
</evidence>
<evidence type="ECO:0000256" key="3">
    <source>
        <dbReference type="RuleBase" id="RU369028"/>
    </source>
</evidence>
<dbReference type="CDD" id="cd13298">
    <property type="entry name" value="PH1_PH_fungal"/>
    <property type="match status" value="1"/>
</dbReference>
<dbReference type="PANTHER" id="PTHR23180">
    <property type="entry name" value="CENTAURIN/ARF"/>
    <property type="match status" value="1"/>
</dbReference>
<sequence length="247" mass="29082">MEDNGVLCSAWLLKKSRATHHWNKRWFVLRKRQLSYYKSSSEHKPRKVFLRDDLLAYARVVNAHKYQFSVYTHNKILHLRAETQQEYEKWCEVFDEFFNDADLSNDEDFSNDEEPERATGDRTSLVELSKENDGGEYLVEEGEIYKFRGRYNQWRKIYLIVTNLNLYMCKSSDKTQMPRKVLGVDNLVDVVEVDGTRGKKWCLMLITNTKSYQLSADSEQEMTKFLSAIKAVILSDKAKHGEEADHK</sequence>
<comment type="function">
    <text evidence="3">GTPase-activating protein for the ADP ribosylation factor family.</text>
</comment>
<evidence type="ECO:0000313" key="5">
    <source>
        <dbReference type="EMBL" id="OVF08292.1"/>
    </source>
</evidence>
<name>A0AA91Q002_CLALS</name>
<evidence type="ECO:0000313" key="6">
    <source>
        <dbReference type="Proteomes" id="UP000195602"/>
    </source>
</evidence>
<dbReference type="AlphaFoldDB" id="A0AA91Q002"/>
<dbReference type="PANTHER" id="PTHR23180:SF160">
    <property type="entry name" value="ADP-RIBOSYLATION FACTOR GTPASE-ACTIVATING PROTEIN EFFECTOR PROTEIN 1"/>
    <property type="match status" value="1"/>
</dbReference>
<organism evidence="5 6">
    <name type="scientific">Clavispora lusitaniae</name>
    <name type="common">Candida lusitaniae</name>
    <dbReference type="NCBI Taxonomy" id="36911"/>
    <lineage>
        <taxon>Eukaryota</taxon>
        <taxon>Fungi</taxon>
        <taxon>Dikarya</taxon>
        <taxon>Ascomycota</taxon>
        <taxon>Saccharomycotina</taxon>
        <taxon>Pichiomycetes</taxon>
        <taxon>Metschnikowiaceae</taxon>
        <taxon>Clavispora</taxon>
    </lineage>
</organism>
<dbReference type="InterPro" id="IPR045258">
    <property type="entry name" value="ACAP1/2/3-like"/>
</dbReference>
<dbReference type="Proteomes" id="UP000195602">
    <property type="component" value="Unassembled WGS sequence"/>
</dbReference>
<accession>A0AA91Q002</accession>
<comment type="subcellular location">
    <subcellularLocation>
        <location evidence="3">Cytoplasm</location>
    </subcellularLocation>
</comment>
<dbReference type="Pfam" id="PF00169">
    <property type="entry name" value="PH"/>
    <property type="match status" value="2"/>
</dbReference>
<dbReference type="SMART" id="SM00233">
    <property type="entry name" value="PH"/>
    <property type="match status" value="2"/>
</dbReference>
<evidence type="ECO:0000256" key="1">
    <source>
        <dbReference type="ARBA" id="ARBA00022723"/>
    </source>
</evidence>
<gene>
    <name evidence="5" type="ORF">A9F13_09g02354</name>
</gene>
<proteinExistence type="predicted"/>
<keyword evidence="3" id="KW-0677">Repeat</keyword>
<feature type="domain" description="PH" evidence="4">
    <location>
        <begin position="5"/>
        <end position="99"/>
    </location>
</feature>
<dbReference type="Gene3D" id="2.30.29.30">
    <property type="entry name" value="Pleckstrin-homology domain (PH domain)/Phosphotyrosine-binding domain (PTB)"/>
    <property type="match status" value="2"/>
</dbReference>
<keyword evidence="3" id="KW-0040">ANK repeat</keyword>
<dbReference type="PROSITE" id="PS50003">
    <property type="entry name" value="PH_DOMAIN"/>
    <property type="match status" value="2"/>
</dbReference>
<keyword evidence="3" id="KW-0963">Cytoplasm</keyword>
<protein>
    <recommendedName>
        <fullName evidence="3">ADP-ribosylation factor GTPase-activating protein</fullName>
    </recommendedName>
</protein>
<evidence type="ECO:0000259" key="4">
    <source>
        <dbReference type="PROSITE" id="PS50003"/>
    </source>
</evidence>
<dbReference type="KEGG" id="clus:A9F13_09g02354"/>
<comment type="caution">
    <text evidence="5">The sequence shown here is derived from an EMBL/GenBank/DDBJ whole genome shotgun (WGS) entry which is preliminary data.</text>
</comment>
<keyword evidence="3" id="KW-0863">Zinc-finger</keyword>
<dbReference type="EMBL" id="LYUB02000009">
    <property type="protein sequence ID" value="OVF08292.1"/>
    <property type="molecule type" value="Genomic_DNA"/>
</dbReference>
<dbReference type="InterPro" id="IPR001849">
    <property type="entry name" value="PH_domain"/>
</dbReference>
<keyword evidence="2 3" id="KW-0862">Zinc</keyword>
<reference evidence="5 6" key="1">
    <citation type="submission" date="2017-04" db="EMBL/GenBank/DDBJ databases">
        <title>Draft genome of the yeast Clavispora lusitaniae type strain CBS 6936.</title>
        <authorList>
            <person name="Durrens P."/>
            <person name="Klopp C."/>
            <person name="Biteau N."/>
            <person name="Fitton-Ouhabi V."/>
            <person name="Dementhon K."/>
            <person name="Accoceberry I."/>
            <person name="Sherman D.J."/>
            <person name="Noel T."/>
        </authorList>
    </citation>
    <scope>NUCLEOTIDE SEQUENCE [LARGE SCALE GENOMIC DNA]</scope>
    <source>
        <strain evidence="5 6">CBS 6936</strain>
    </source>
</reference>
<keyword evidence="3" id="KW-0343">GTPase activation</keyword>
<keyword evidence="1 3" id="KW-0479">Metal-binding</keyword>
<dbReference type="InterPro" id="IPR011993">
    <property type="entry name" value="PH-like_dom_sf"/>
</dbReference>
<dbReference type="GO" id="GO:0005737">
    <property type="term" value="C:cytoplasm"/>
    <property type="evidence" value="ECO:0007669"/>
    <property type="project" value="UniProtKB-SubCell"/>
</dbReference>
<dbReference type="SUPFAM" id="SSF50729">
    <property type="entry name" value="PH domain-like"/>
    <property type="match status" value="2"/>
</dbReference>